<keyword evidence="2" id="KW-1185">Reference proteome</keyword>
<dbReference type="OrthoDB" id="2977716at2759"/>
<evidence type="ECO:0000313" key="1">
    <source>
        <dbReference type="EMBL" id="ORX75324.1"/>
    </source>
</evidence>
<dbReference type="SUPFAM" id="SSF52540">
    <property type="entry name" value="P-loop containing nucleoside triphosphate hydrolases"/>
    <property type="match status" value="1"/>
</dbReference>
<dbReference type="AlphaFoldDB" id="A0A1Y1WQD3"/>
<reference evidence="1 2" key="2">
    <citation type="submission" date="2016-08" db="EMBL/GenBank/DDBJ databases">
        <title>Pervasive Adenine N6-methylation of Active Genes in Fungi.</title>
        <authorList>
            <consortium name="DOE Joint Genome Institute"/>
            <person name="Mondo S.J."/>
            <person name="Dannebaum R.O."/>
            <person name="Kuo R.C."/>
            <person name="Labutti K."/>
            <person name="Haridas S."/>
            <person name="Kuo A."/>
            <person name="Salamov A."/>
            <person name="Ahrendt S.R."/>
            <person name="Lipzen A."/>
            <person name="Sullivan W."/>
            <person name="Andreopoulos W.B."/>
            <person name="Clum A."/>
            <person name="Lindquist E."/>
            <person name="Daum C."/>
            <person name="Ramamoorthy G.K."/>
            <person name="Gryganskyi A."/>
            <person name="Culley D."/>
            <person name="Magnuson J.K."/>
            <person name="James T.Y."/>
            <person name="O'Malley M.A."/>
            <person name="Stajich J.E."/>
            <person name="Spatafora J.W."/>
            <person name="Visel A."/>
            <person name="Grigoriev I.V."/>
        </authorList>
    </citation>
    <scope>NUCLEOTIDE SEQUENCE [LARGE SCALE GENOMIC DNA]</scope>
    <source>
        <strain evidence="1 2">S4</strain>
    </source>
</reference>
<gene>
    <name evidence="1" type="ORF">BCR32DRAFT_285290</name>
</gene>
<dbReference type="InterPro" id="IPR027417">
    <property type="entry name" value="P-loop_NTPase"/>
</dbReference>
<protein>
    <submittedName>
        <fullName evidence="1">Uncharacterized protein</fullName>
    </submittedName>
</protein>
<organism evidence="1 2">
    <name type="scientific">Anaeromyces robustus</name>
    <dbReference type="NCBI Taxonomy" id="1754192"/>
    <lineage>
        <taxon>Eukaryota</taxon>
        <taxon>Fungi</taxon>
        <taxon>Fungi incertae sedis</taxon>
        <taxon>Chytridiomycota</taxon>
        <taxon>Chytridiomycota incertae sedis</taxon>
        <taxon>Neocallimastigomycetes</taxon>
        <taxon>Neocallimastigales</taxon>
        <taxon>Neocallimastigaceae</taxon>
        <taxon>Anaeromyces</taxon>
    </lineage>
</organism>
<comment type="caution">
    <text evidence="1">The sequence shown here is derived from an EMBL/GenBank/DDBJ whole genome shotgun (WGS) entry which is preliminary data.</text>
</comment>
<evidence type="ECO:0000313" key="2">
    <source>
        <dbReference type="Proteomes" id="UP000193944"/>
    </source>
</evidence>
<reference evidence="1 2" key="1">
    <citation type="submission" date="2016-08" db="EMBL/GenBank/DDBJ databases">
        <title>A Parts List for Fungal Cellulosomes Revealed by Comparative Genomics.</title>
        <authorList>
            <consortium name="DOE Joint Genome Institute"/>
            <person name="Haitjema C.H."/>
            <person name="Gilmore S.P."/>
            <person name="Henske J.K."/>
            <person name="Solomon K.V."/>
            <person name="De Groot R."/>
            <person name="Kuo A."/>
            <person name="Mondo S.J."/>
            <person name="Salamov A.A."/>
            <person name="Labutti K."/>
            <person name="Zhao Z."/>
            <person name="Chiniquy J."/>
            <person name="Barry K."/>
            <person name="Brewer H.M."/>
            <person name="Purvine S.O."/>
            <person name="Wright A.T."/>
            <person name="Boxma B."/>
            <person name="Van Alen T."/>
            <person name="Hackstein J.H."/>
            <person name="Baker S.E."/>
            <person name="Grigoriev I.V."/>
            <person name="O'Malley M.A."/>
        </authorList>
    </citation>
    <scope>NUCLEOTIDE SEQUENCE [LARGE SCALE GENOMIC DNA]</scope>
    <source>
        <strain evidence="1 2">S4</strain>
    </source>
</reference>
<dbReference type="EMBL" id="MCFG01000364">
    <property type="protein sequence ID" value="ORX75324.1"/>
    <property type="molecule type" value="Genomic_DNA"/>
</dbReference>
<proteinExistence type="predicted"/>
<accession>A0A1Y1WQD3</accession>
<sequence length="155" mass="18672">MGEDPRPDGEEVKRRIRSNRAWYDQYCLKFINFNSLIKAEFDSRRGNEKPRALYNRTFIIPLKLRKWIESFENWRLEKYERPRGLVLTGPPKSGKTSLLACIGVFSYFPNIWDMKNWEKNAEFNWFEDQDVEFNSMEDFRWFKGLTLFHTAVLSV</sequence>
<name>A0A1Y1WQD3_9FUNG</name>
<dbReference type="Proteomes" id="UP000193944">
    <property type="component" value="Unassembled WGS sequence"/>
</dbReference>